<gene>
    <name evidence="3" type="primary">LOC128313596</name>
</gene>
<organism evidence="2 3">
    <name type="scientific">Acinonyx jubatus</name>
    <name type="common">Cheetah</name>
    <dbReference type="NCBI Taxonomy" id="32536"/>
    <lineage>
        <taxon>Eukaryota</taxon>
        <taxon>Metazoa</taxon>
        <taxon>Chordata</taxon>
        <taxon>Craniata</taxon>
        <taxon>Vertebrata</taxon>
        <taxon>Euteleostomi</taxon>
        <taxon>Mammalia</taxon>
        <taxon>Eutheria</taxon>
        <taxon>Laurasiatheria</taxon>
        <taxon>Carnivora</taxon>
        <taxon>Feliformia</taxon>
        <taxon>Felidae</taxon>
        <taxon>Felinae</taxon>
        <taxon>Acinonyx</taxon>
    </lineage>
</organism>
<name>A0ABM3PBL2_ACIJB</name>
<protein>
    <submittedName>
        <fullName evidence="3">Translation initiation factor IF-2-like isoform X1</fullName>
    </submittedName>
</protein>
<feature type="region of interest" description="Disordered" evidence="1">
    <location>
        <begin position="1"/>
        <end position="29"/>
    </location>
</feature>
<dbReference type="GeneID" id="128313596"/>
<accession>A0ABM3PBL2</accession>
<keyword evidence="2" id="KW-1185">Reference proteome</keyword>
<evidence type="ECO:0000313" key="2">
    <source>
        <dbReference type="Proteomes" id="UP001652583"/>
    </source>
</evidence>
<feature type="region of interest" description="Disordered" evidence="1">
    <location>
        <begin position="55"/>
        <end position="221"/>
    </location>
</feature>
<evidence type="ECO:0000313" key="3">
    <source>
        <dbReference type="RefSeq" id="XP_053069065.1"/>
    </source>
</evidence>
<feature type="compositionally biased region" description="Low complexity" evidence="1">
    <location>
        <begin position="76"/>
        <end position="88"/>
    </location>
</feature>
<evidence type="ECO:0000256" key="1">
    <source>
        <dbReference type="SAM" id="MobiDB-lite"/>
    </source>
</evidence>
<dbReference type="Proteomes" id="UP001652583">
    <property type="component" value="Chromosome E3"/>
</dbReference>
<sequence>MLARSHDVSPSCPALPGPQPQASLGHASHCEQAWKTRVALTQGWVGAVGSLATTSLKSAQSPGGGASKQSAPPPGLSASPASAGPTSLCHQPEGSLRSHVRHPQMLDPREKGHIPQKERLEDQLRGETGSKDQKSQQRPASPSRRPDSDLEVSVLGSPAPQPGPRPPGRCLQSYGGPRGSSAAGFWEGTSPRQQLDQSRAWTAQPGHNPPGRGRARAEEGAGRVVTGTPALMPEACRMHSQPSHHKAWGASDCCRCTTWTERLLGTRQVETRSRLLGSRGARASSVS</sequence>
<reference evidence="3" key="1">
    <citation type="submission" date="2025-08" db="UniProtKB">
        <authorList>
            <consortium name="RefSeq"/>
        </authorList>
    </citation>
    <scope>IDENTIFICATION</scope>
    <source>
        <tissue evidence="3">Blood</tissue>
    </source>
</reference>
<feature type="compositionally biased region" description="Polar residues" evidence="1">
    <location>
        <begin position="190"/>
        <end position="201"/>
    </location>
</feature>
<proteinExistence type="predicted"/>
<dbReference type="RefSeq" id="XP_053069065.1">
    <property type="nucleotide sequence ID" value="XM_053213090.1"/>
</dbReference>
<feature type="compositionally biased region" description="Basic and acidic residues" evidence="1">
    <location>
        <begin position="107"/>
        <end position="135"/>
    </location>
</feature>